<name>A0ACA9MLU3_9GLOM</name>
<reference evidence="1" key="1">
    <citation type="submission" date="2021-06" db="EMBL/GenBank/DDBJ databases">
        <authorList>
            <person name="Kallberg Y."/>
            <person name="Tangrot J."/>
            <person name="Rosling A."/>
        </authorList>
    </citation>
    <scope>NUCLEOTIDE SEQUENCE</scope>
    <source>
        <strain evidence="1">IL203A</strain>
    </source>
</reference>
<protein>
    <submittedName>
        <fullName evidence="1">11553_t:CDS:1</fullName>
    </submittedName>
</protein>
<comment type="caution">
    <text evidence="1">The sequence shown here is derived from an EMBL/GenBank/DDBJ whole genome shotgun (WGS) entry which is preliminary data.</text>
</comment>
<dbReference type="Proteomes" id="UP000789702">
    <property type="component" value="Unassembled WGS sequence"/>
</dbReference>
<evidence type="ECO:0000313" key="2">
    <source>
        <dbReference type="Proteomes" id="UP000789702"/>
    </source>
</evidence>
<keyword evidence="2" id="KW-1185">Reference proteome</keyword>
<evidence type="ECO:0000313" key="1">
    <source>
        <dbReference type="EMBL" id="CAG8600365.1"/>
    </source>
</evidence>
<sequence length="658" mass="74107">MGKGTDKMYITHSEWSGEFGGMQFGGIQARKKTQIFKRLPFNYCSLSLQPFEHPVCSPEGTIFDLRNIYPYLKKHGVNPVTGEKLDPKSLIKLNFHKNANDEYHCPATLKVFNDHTHIVAIKTTGNVYAYEAIERLNIKVKNWTDLLTDEPFTRKDIITIQDPHNLENRNFSNFYHVKNDLKADEDQNAKDNPLNDINISAVGSAARVLNKISSRQDEVSDQINQNISTESKPASEKITKVTSSTAGSKPKKLPYNAAPYTRGLAAASFTSTAMTPVTVNENALIDEDEFMFKEIKAKGYARITTNLGNLNVELFCDKIQGGDPTGTGKGGESYWKKDFVDEFKSNLSHNERGLLSMANRGKNTNSSQFFFTFRPCIHLDNKHTIFGKIVGGKDVLDKMESVPTDDSDRPLNEIKISNVTVFVDPYEEYKKNLEKKQSRQSTEKQDKKPQKNEKDSTTNWFGNKLSSSSINKEDNGVIGKYLKSATSKKRELENEDDSIEEQFLDAVPKKPKPTGYNFDFSKCKRFCSLYETLRDMFVNQNQTQIKKKLIQPRKLAVLRGQRDENVAAPKQLAVREVAPTTSNTRLPKRTTSFVRKRAALDDVSNISNIPVGALKHAQANDLDAVSLKKAPLKESIASNVNVQPLRQTTSVVIKPQIK</sequence>
<accession>A0ACA9MLU3</accession>
<dbReference type="EMBL" id="CAJVPU010009951">
    <property type="protein sequence ID" value="CAG8600365.1"/>
    <property type="molecule type" value="Genomic_DNA"/>
</dbReference>
<proteinExistence type="predicted"/>
<gene>
    <name evidence="1" type="ORF">DHETER_LOCUS7221</name>
</gene>
<organism evidence="1 2">
    <name type="scientific">Dentiscutata heterogama</name>
    <dbReference type="NCBI Taxonomy" id="1316150"/>
    <lineage>
        <taxon>Eukaryota</taxon>
        <taxon>Fungi</taxon>
        <taxon>Fungi incertae sedis</taxon>
        <taxon>Mucoromycota</taxon>
        <taxon>Glomeromycotina</taxon>
        <taxon>Glomeromycetes</taxon>
        <taxon>Diversisporales</taxon>
        <taxon>Gigasporaceae</taxon>
        <taxon>Dentiscutata</taxon>
    </lineage>
</organism>
<feature type="non-terminal residue" evidence="1">
    <location>
        <position position="658"/>
    </location>
</feature>